<dbReference type="GO" id="GO:0046872">
    <property type="term" value="F:metal ion binding"/>
    <property type="evidence" value="ECO:0007669"/>
    <property type="project" value="UniProtKB-KW"/>
</dbReference>
<dbReference type="RefSeq" id="WP_170274006.1">
    <property type="nucleotide sequence ID" value="NZ_BAAAKH010000001.1"/>
</dbReference>
<accession>A0A849AWH7</accession>
<protein>
    <submittedName>
        <fullName evidence="6">Molybdate ABC transporter substrate-binding protein</fullName>
    </submittedName>
</protein>
<dbReference type="EMBL" id="JABEMC010000003">
    <property type="protein sequence ID" value="NNG78994.1"/>
    <property type="molecule type" value="Genomic_DNA"/>
</dbReference>
<feature type="binding site" evidence="4">
    <location>
        <position position="50"/>
    </location>
    <ligand>
        <name>molybdate</name>
        <dbReference type="ChEBI" id="CHEBI:36264"/>
    </ligand>
</feature>
<dbReference type="GO" id="GO:0030973">
    <property type="term" value="F:molybdate ion binding"/>
    <property type="evidence" value="ECO:0007669"/>
    <property type="project" value="TreeGrafter"/>
</dbReference>
<dbReference type="GO" id="GO:0015689">
    <property type="term" value="P:molybdate ion transport"/>
    <property type="evidence" value="ECO:0007669"/>
    <property type="project" value="InterPro"/>
</dbReference>
<name>A0A849AWH7_9MICO</name>
<comment type="similarity">
    <text evidence="1">Belongs to the bacterial solute-binding protein ModA family.</text>
</comment>
<dbReference type="SUPFAM" id="SSF53850">
    <property type="entry name" value="Periplasmic binding protein-like II"/>
    <property type="match status" value="1"/>
</dbReference>
<dbReference type="InterPro" id="IPR005950">
    <property type="entry name" value="ModA"/>
</dbReference>
<dbReference type="Proteomes" id="UP000549517">
    <property type="component" value="Unassembled WGS sequence"/>
</dbReference>
<feature type="binding site" evidence="4">
    <location>
        <position position="180"/>
    </location>
    <ligand>
        <name>molybdate</name>
        <dbReference type="ChEBI" id="CHEBI:36264"/>
    </ligand>
</feature>
<proteinExistence type="inferred from homology"/>
<evidence type="ECO:0000256" key="2">
    <source>
        <dbReference type="ARBA" id="ARBA00022723"/>
    </source>
</evidence>
<dbReference type="PANTHER" id="PTHR30632">
    <property type="entry name" value="MOLYBDATE-BINDING PERIPLASMIC PROTEIN"/>
    <property type="match status" value="1"/>
</dbReference>
<dbReference type="InterPro" id="IPR050682">
    <property type="entry name" value="ModA/WtpA"/>
</dbReference>
<keyword evidence="2 4" id="KW-0479">Metal-binding</keyword>
<dbReference type="CDD" id="cd13538">
    <property type="entry name" value="PBP2_ModA_like_1"/>
    <property type="match status" value="1"/>
</dbReference>
<dbReference type="NCBIfam" id="TIGR01256">
    <property type="entry name" value="modA"/>
    <property type="match status" value="1"/>
</dbReference>
<feature type="signal peptide" evidence="5">
    <location>
        <begin position="1"/>
        <end position="25"/>
    </location>
</feature>
<feature type="chain" id="PRO_5038754213" evidence="5">
    <location>
        <begin position="26"/>
        <end position="262"/>
    </location>
</feature>
<organism evidence="6 7">
    <name type="scientific">Brevibacterium luteolum</name>
    <dbReference type="NCBI Taxonomy" id="199591"/>
    <lineage>
        <taxon>Bacteria</taxon>
        <taxon>Bacillati</taxon>
        <taxon>Actinomycetota</taxon>
        <taxon>Actinomycetes</taxon>
        <taxon>Micrococcales</taxon>
        <taxon>Brevibacteriaceae</taxon>
        <taxon>Brevibacterium</taxon>
    </lineage>
</organism>
<dbReference type="PANTHER" id="PTHR30632:SF0">
    <property type="entry name" value="SULFATE-BINDING PROTEIN"/>
    <property type="match status" value="1"/>
</dbReference>
<feature type="binding site" evidence="4">
    <location>
        <position position="77"/>
    </location>
    <ligand>
        <name>molybdate</name>
        <dbReference type="ChEBI" id="CHEBI:36264"/>
    </ligand>
</feature>
<keyword evidence="4" id="KW-0500">Molybdenum</keyword>
<evidence type="ECO:0000256" key="3">
    <source>
        <dbReference type="ARBA" id="ARBA00022729"/>
    </source>
</evidence>
<keyword evidence="3 5" id="KW-0732">Signal</keyword>
<evidence type="ECO:0000313" key="7">
    <source>
        <dbReference type="Proteomes" id="UP000549517"/>
    </source>
</evidence>
<dbReference type="PIRSF" id="PIRSF004846">
    <property type="entry name" value="ModA"/>
    <property type="match status" value="1"/>
</dbReference>
<feature type="binding site" evidence="4">
    <location>
        <position position="198"/>
    </location>
    <ligand>
        <name>molybdate</name>
        <dbReference type="ChEBI" id="CHEBI:36264"/>
    </ligand>
</feature>
<evidence type="ECO:0000256" key="5">
    <source>
        <dbReference type="SAM" id="SignalP"/>
    </source>
</evidence>
<gene>
    <name evidence="6" type="primary">modA</name>
    <name evidence="6" type="ORF">HLA91_06340</name>
</gene>
<evidence type="ECO:0000256" key="1">
    <source>
        <dbReference type="ARBA" id="ARBA00009175"/>
    </source>
</evidence>
<comment type="caution">
    <text evidence="6">The sequence shown here is derived from an EMBL/GenBank/DDBJ whole genome shotgun (WGS) entry which is preliminary data.</text>
</comment>
<sequence>MKSTLITTGALTAAAALMLSACSRGSGNSAGSGIGAESDGGSITVFAAASLNQVFADLGESFEEETGTSVDFSFGGSSDLVAQMQAGAPADVFASANEKNMDKMTDEDLMEDQPQMFATNTLTIVTAPDNPRGVEDLHSLSADDISLVICAPEVPCGAATQEVAELADVELKPVSEENAVTDVLGKVTSGQADAGLVYVTDATGAGDDVTAVDFPESSDVINDYPIGVLKSSENAEAAQQWVDYVLSDTGREALADAGFGAP</sequence>
<dbReference type="AlphaFoldDB" id="A0A849AWH7"/>
<evidence type="ECO:0000256" key="4">
    <source>
        <dbReference type="PIRSR" id="PIRSR004846-1"/>
    </source>
</evidence>
<dbReference type="PROSITE" id="PS51257">
    <property type="entry name" value="PROKAR_LIPOPROTEIN"/>
    <property type="match status" value="1"/>
</dbReference>
<reference evidence="6 7" key="1">
    <citation type="submission" date="2020-05" db="EMBL/GenBank/DDBJ databases">
        <title>MicrobeNet Type strains.</title>
        <authorList>
            <person name="Nicholson A.C."/>
        </authorList>
    </citation>
    <scope>NUCLEOTIDE SEQUENCE [LARGE SCALE GENOMIC DNA]</scope>
    <source>
        <strain evidence="6 7">CCUG 46604</strain>
    </source>
</reference>
<evidence type="ECO:0000313" key="6">
    <source>
        <dbReference type="EMBL" id="NNG78994.1"/>
    </source>
</evidence>
<dbReference type="Gene3D" id="3.40.190.10">
    <property type="entry name" value="Periplasmic binding protein-like II"/>
    <property type="match status" value="2"/>
</dbReference>
<dbReference type="Pfam" id="PF13531">
    <property type="entry name" value="SBP_bac_11"/>
    <property type="match status" value="1"/>
</dbReference>